<dbReference type="KEGG" id="das:Daes_1974"/>
<dbReference type="HOGENOM" id="CLU_007383_1_0_7"/>
<dbReference type="InterPro" id="IPR050177">
    <property type="entry name" value="Lipid_A_modif_metabolic_enz"/>
</dbReference>
<dbReference type="EMBL" id="CP002431">
    <property type="protein sequence ID" value="ADU62983.1"/>
    <property type="molecule type" value="Genomic_DNA"/>
</dbReference>
<accession>E6VR03</accession>
<dbReference type="Proteomes" id="UP000002191">
    <property type="component" value="Chromosome"/>
</dbReference>
<proteinExistence type="predicted"/>
<feature type="domain" description="NAD-dependent epimerase/dehydratase" evidence="1">
    <location>
        <begin position="7"/>
        <end position="242"/>
    </location>
</feature>
<dbReference type="PANTHER" id="PTHR43245">
    <property type="entry name" value="BIFUNCTIONAL POLYMYXIN RESISTANCE PROTEIN ARNA"/>
    <property type="match status" value="1"/>
</dbReference>
<dbReference type="SUPFAM" id="SSF51735">
    <property type="entry name" value="NAD(P)-binding Rossmann-fold domains"/>
    <property type="match status" value="1"/>
</dbReference>
<dbReference type="PANTHER" id="PTHR43245:SF23">
    <property type="entry name" value="NAD(P)-BINDING DOMAIN-CONTAINING PROTEIN"/>
    <property type="match status" value="1"/>
</dbReference>
<name>E6VR03_PSEA9</name>
<dbReference type="STRING" id="643562.Daes_1974"/>
<sequence length="332" mass="36840">MSDIKTVFVTGAGGYVGSLLIPALLGEGYKVRAHDIFWYGKDVFDAVKDNPDLTIIEGDLRDAALLGKTIPGSDAVIHLACISNDPSYELDPDLAKSINYDAFLPLVDISKAAGVKRFIYASSSSVYGIKEGVEVTEDLPLEPLTDYSKYKAMCEEYLNGAASDVFTATTIRPSTVCGWAPRLRLDLTVNILTNHAINNGKITVFGGQQKRPNLHIKDMVGVYLFMLKQDTAKIQKKIYNVGYENFKVMEIAEKVRKTLAKDVEIVVTPTNDNRSYHVNSDKIKNELGFVPKHTIEEAVLDLKDAFEKGLIPDSMTDDKYFNIKRMQSLNAK</sequence>
<organism evidence="2 3">
    <name type="scientific">Pseudodesulfovibrio aespoeensis (strain ATCC 700646 / DSM 10631 / Aspo-2)</name>
    <name type="common">Desulfovibrio aespoeensis</name>
    <dbReference type="NCBI Taxonomy" id="643562"/>
    <lineage>
        <taxon>Bacteria</taxon>
        <taxon>Pseudomonadati</taxon>
        <taxon>Thermodesulfobacteriota</taxon>
        <taxon>Desulfovibrionia</taxon>
        <taxon>Desulfovibrionales</taxon>
        <taxon>Desulfovibrionaceae</taxon>
    </lineage>
</organism>
<evidence type="ECO:0000313" key="3">
    <source>
        <dbReference type="Proteomes" id="UP000002191"/>
    </source>
</evidence>
<dbReference type="eggNOG" id="COG0451">
    <property type="taxonomic scope" value="Bacteria"/>
</dbReference>
<evidence type="ECO:0000313" key="2">
    <source>
        <dbReference type="EMBL" id="ADU62983.1"/>
    </source>
</evidence>
<reference evidence="3" key="1">
    <citation type="submission" date="2010-12" db="EMBL/GenBank/DDBJ databases">
        <title>Complete sequence of Desulfovibrio aespoeensis Aspo-2.</title>
        <authorList>
            <consortium name="US DOE Joint Genome Institute"/>
            <person name="Lucas S."/>
            <person name="Copeland A."/>
            <person name="Lapidus A."/>
            <person name="Cheng J.-F."/>
            <person name="Goodwin L."/>
            <person name="Pitluck S."/>
            <person name="Chertkov O."/>
            <person name="Misra M."/>
            <person name="Detter J.C."/>
            <person name="Han C."/>
            <person name="Tapia R."/>
            <person name="Land M."/>
            <person name="Hauser L."/>
            <person name="Kyrpides N."/>
            <person name="Ivanova N."/>
            <person name="Ovchinnikova G."/>
            <person name="Pedersen K."/>
            <person name="Jagevall S."/>
            <person name="Hazen T."/>
            <person name="Woyke T."/>
        </authorList>
    </citation>
    <scope>NUCLEOTIDE SEQUENCE [LARGE SCALE GENOMIC DNA]</scope>
    <source>
        <strain evidence="3">ATCC 700646 / DSM 10631 / Aspo-2</strain>
    </source>
</reference>
<dbReference type="InterPro" id="IPR036291">
    <property type="entry name" value="NAD(P)-bd_dom_sf"/>
</dbReference>
<dbReference type="CDD" id="cd08946">
    <property type="entry name" value="SDR_e"/>
    <property type="match status" value="1"/>
</dbReference>
<protein>
    <submittedName>
        <fullName evidence="2">NAD-dependent epimerase/dehydratase</fullName>
    </submittedName>
</protein>
<dbReference type="OrthoDB" id="9795501at2"/>
<dbReference type="AlphaFoldDB" id="E6VR03"/>
<gene>
    <name evidence="2" type="ordered locus">Daes_1974</name>
</gene>
<dbReference type="Gene3D" id="3.40.50.720">
    <property type="entry name" value="NAD(P)-binding Rossmann-like Domain"/>
    <property type="match status" value="1"/>
</dbReference>
<dbReference type="InterPro" id="IPR001509">
    <property type="entry name" value="Epimerase_deHydtase"/>
</dbReference>
<dbReference type="RefSeq" id="WP_013514896.1">
    <property type="nucleotide sequence ID" value="NC_014844.1"/>
</dbReference>
<evidence type="ECO:0000259" key="1">
    <source>
        <dbReference type="Pfam" id="PF01370"/>
    </source>
</evidence>
<keyword evidence="3" id="KW-1185">Reference proteome</keyword>
<dbReference type="Pfam" id="PF01370">
    <property type="entry name" value="Epimerase"/>
    <property type="match status" value="1"/>
</dbReference>
<reference evidence="2 3" key="2">
    <citation type="journal article" date="2014" name="Genome Announc.">
        <title>Complete Genome Sequence of the Subsurface, Mesophilic Sulfate-Reducing Bacterium Desulfovibrio aespoeensis Aspo-2.</title>
        <authorList>
            <person name="Pedersen K."/>
            <person name="Bengtsson A."/>
            <person name="Edlund J."/>
            <person name="Rabe L."/>
            <person name="Hazen T."/>
            <person name="Chakraborty R."/>
            <person name="Goodwin L."/>
            <person name="Shapiro N."/>
        </authorList>
    </citation>
    <scope>NUCLEOTIDE SEQUENCE [LARGE SCALE GENOMIC DNA]</scope>
    <source>
        <strain evidence="3">ATCC 700646 / DSM 10631 / Aspo-2</strain>
    </source>
</reference>